<comment type="pathway">
    <text evidence="1 7">Cofactor biosynthesis; riboflavin biosynthesis; riboflavin from 2-hydroxy-3-oxobutyl phosphate and 5-amino-6-(D-ribitylamino)uracil: step 1/2.</text>
</comment>
<dbReference type="EMBL" id="FTNM01000001">
    <property type="protein sequence ID" value="SIQ67044.1"/>
    <property type="molecule type" value="Genomic_DNA"/>
</dbReference>
<evidence type="ECO:0000256" key="2">
    <source>
        <dbReference type="ARBA" id="ARBA00007424"/>
    </source>
</evidence>
<dbReference type="GO" id="GO:0000906">
    <property type="term" value="F:6,7-dimethyl-8-ribityllumazine synthase activity"/>
    <property type="evidence" value="ECO:0007669"/>
    <property type="project" value="UniProtKB-UniRule"/>
</dbReference>
<feature type="binding site" evidence="7">
    <location>
        <position position="136"/>
    </location>
    <ligand>
        <name>(2S)-2-hydroxy-3-oxobutyl phosphate</name>
        <dbReference type="ChEBI" id="CHEBI:58830"/>
    </ligand>
</feature>
<feature type="binding site" evidence="7">
    <location>
        <position position="122"/>
    </location>
    <ligand>
        <name>5-amino-6-(D-ribitylamino)uracil</name>
        <dbReference type="ChEBI" id="CHEBI:15934"/>
    </ligand>
</feature>
<dbReference type="Pfam" id="PF00885">
    <property type="entry name" value="DMRL_synthase"/>
    <property type="match status" value="1"/>
</dbReference>
<dbReference type="GO" id="GO:0009231">
    <property type="term" value="P:riboflavin biosynthetic process"/>
    <property type="evidence" value="ECO:0007669"/>
    <property type="project" value="UniProtKB-UniRule"/>
</dbReference>
<dbReference type="AlphaFoldDB" id="A0A1N6UN41"/>
<evidence type="ECO:0000256" key="1">
    <source>
        <dbReference type="ARBA" id="ARBA00004917"/>
    </source>
</evidence>
<evidence type="ECO:0000256" key="4">
    <source>
        <dbReference type="ARBA" id="ARBA00022619"/>
    </source>
</evidence>
<feature type="binding site" evidence="7">
    <location>
        <position position="31"/>
    </location>
    <ligand>
        <name>5-amino-6-(D-ribitylamino)uracil</name>
        <dbReference type="ChEBI" id="CHEBI:15934"/>
    </ligand>
</feature>
<evidence type="ECO:0000256" key="6">
    <source>
        <dbReference type="ARBA" id="ARBA00048785"/>
    </source>
</evidence>
<name>A0A1N6UN41_9BACT</name>
<feature type="binding site" evidence="7">
    <location>
        <begin position="94"/>
        <end position="95"/>
    </location>
    <ligand>
        <name>(2S)-2-hydroxy-3-oxobutyl phosphate</name>
        <dbReference type="ChEBI" id="CHEBI:58830"/>
    </ligand>
</feature>
<dbReference type="RefSeq" id="WP_007658328.1">
    <property type="nucleotide sequence ID" value="NZ_FTNM01000001.1"/>
</dbReference>
<evidence type="ECO:0000256" key="3">
    <source>
        <dbReference type="ARBA" id="ARBA00012664"/>
    </source>
</evidence>
<feature type="active site" description="Proton donor" evidence="7">
    <location>
        <position position="97"/>
    </location>
</feature>
<evidence type="ECO:0000313" key="9">
    <source>
        <dbReference type="Proteomes" id="UP000185924"/>
    </source>
</evidence>
<reference evidence="9" key="1">
    <citation type="submission" date="2017-01" db="EMBL/GenBank/DDBJ databases">
        <authorList>
            <person name="Varghese N."/>
            <person name="Submissions S."/>
        </authorList>
    </citation>
    <scope>NUCLEOTIDE SEQUENCE [LARGE SCALE GENOMIC DNA]</scope>
    <source>
        <strain evidence="9">DM9</strain>
    </source>
</reference>
<dbReference type="Proteomes" id="UP000185924">
    <property type="component" value="Unassembled WGS sequence"/>
</dbReference>
<accession>A0A1N6UN41</accession>
<dbReference type="SUPFAM" id="SSF52121">
    <property type="entry name" value="Lumazine synthase"/>
    <property type="match status" value="1"/>
</dbReference>
<dbReference type="InterPro" id="IPR002180">
    <property type="entry name" value="LS/RS"/>
</dbReference>
<gene>
    <name evidence="7" type="primary">ribH</name>
    <name evidence="8" type="ORF">SAMN05421545_0975</name>
</gene>
<evidence type="ECO:0000313" key="8">
    <source>
        <dbReference type="EMBL" id="SIQ67044.1"/>
    </source>
</evidence>
<dbReference type="Gene3D" id="3.40.50.960">
    <property type="entry name" value="Lumazine/riboflavin synthase"/>
    <property type="match status" value="1"/>
</dbReference>
<protein>
    <recommendedName>
        <fullName evidence="3 7">6,7-dimethyl-8-ribityllumazine synthase</fullName>
        <shortName evidence="7">DMRL synthase</shortName>
        <shortName evidence="7">LS</shortName>
        <shortName evidence="7">Lumazine synthase</shortName>
        <ecNumber evidence="3 7">2.5.1.78</ecNumber>
    </recommendedName>
</protein>
<keyword evidence="4 7" id="KW-0686">Riboflavin biosynthesis</keyword>
<comment type="catalytic activity">
    <reaction evidence="6 7">
        <text>(2S)-2-hydroxy-3-oxobutyl phosphate + 5-amino-6-(D-ribitylamino)uracil = 6,7-dimethyl-8-(1-D-ribityl)lumazine + phosphate + 2 H2O + H(+)</text>
        <dbReference type="Rhea" id="RHEA:26152"/>
        <dbReference type="ChEBI" id="CHEBI:15377"/>
        <dbReference type="ChEBI" id="CHEBI:15378"/>
        <dbReference type="ChEBI" id="CHEBI:15934"/>
        <dbReference type="ChEBI" id="CHEBI:43474"/>
        <dbReference type="ChEBI" id="CHEBI:58201"/>
        <dbReference type="ChEBI" id="CHEBI:58830"/>
        <dbReference type="EC" id="2.5.1.78"/>
    </reaction>
</comment>
<sequence length="158" mass="17001">MATSLKNLNDYKKEGFGDISDKKFGIVVADWHSEITDVLCAGAIETLLQHGAKKENIFRNTVPGSFELTLGAQFLALQEEIDAVICIGVVIKGDTKHDDYINHAVANGLTNVSLKFNKPVSFGLVTTNNLEQALDRAGGKHGNKGIEAAAAVIQMLSF</sequence>
<evidence type="ECO:0000256" key="5">
    <source>
        <dbReference type="ARBA" id="ARBA00022679"/>
    </source>
</evidence>
<keyword evidence="5 7" id="KW-0808">Transferase</keyword>
<feature type="binding site" evidence="7">
    <location>
        <begin position="65"/>
        <end position="67"/>
    </location>
    <ligand>
        <name>5-amino-6-(D-ribitylamino)uracil</name>
        <dbReference type="ChEBI" id="CHEBI:15934"/>
    </ligand>
</feature>
<dbReference type="PANTHER" id="PTHR21058:SF0">
    <property type="entry name" value="6,7-DIMETHYL-8-RIBITYLLUMAZINE SYNTHASE"/>
    <property type="match status" value="1"/>
</dbReference>
<dbReference type="GO" id="GO:0009349">
    <property type="term" value="C:riboflavin synthase complex"/>
    <property type="evidence" value="ECO:0007669"/>
    <property type="project" value="UniProtKB-UniRule"/>
</dbReference>
<dbReference type="UniPathway" id="UPA00275">
    <property type="reaction ID" value="UER00404"/>
</dbReference>
<dbReference type="HAMAP" id="MF_00178">
    <property type="entry name" value="Lumazine_synth"/>
    <property type="match status" value="1"/>
</dbReference>
<organism evidence="8 9">
    <name type="scientific">Pontibacter lucknowensis</name>
    <dbReference type="NCBI Taxonomy" id="1077936"/>
    <lineage>
        <taxon>Bacteria</taxon>
        <taxon>Pseudomonadati</taxon>
        <taxon>Bacteroidota</taxon>
        <taxon>Cytophagia</taxon>
        <taxon>Cytophagales</taxon>
        <taxon>Hymenobacteraceae</taxon>
        <taxon>Pontibacter</taxon>
    </lineage>
</organism>
<dbReference type="InterPro" id="IPR036467">
    <property type="entry name" value="LS/RS_sf"/>
</dbReference>
<evidence type="ECO:0000256" key="7">
    <source>
        <dbReference type="HAMAP-Rule" id="MF_00178"/>
    </source>
</evidence>
<keyword evidence="9" id="KW-1185">Reference proteome</keyword>
<dbReference type="STRING" id="1077936.SAMN05421545_0975"/>
<dbReference type="NCBIfam" id="TIGR00114">
    <property type="entry name" value="lumazine-synth"/>
    <property type="match status" value="1"/>
</dbReference>
<dbReference type="EC" id="2.5.1.78" evidence="3 7"/>
<dbReference type="OrthoDB" id="9809709at2"/>
<dbReference type="PANTHER" id="PTHR21058">
    <property type="entry name" value="6,7-DIMETHYL-8-RIBITYLLUMAZINE SYNTHASE DMRL SYNTHASE LUMAZINE SYNTHASE"/>
    <property type="match status" value="1"/>
</dbReference>
<feature type="binding site" evidence="7">
    <location>
        <begin position="89"/>
        <end position="91"/>
    </location>
    <ligand>
        <name>5-amino-6-(D-ribitylamino)uracil</name>
        <dbReference type="ChEBI" id="CHEBI:15934"/>
    </ligand>
</feature>
<dbReference type="InterPro" id="IPR034964">
    <property type="entry name" value="LS"/>
</dbReference>
<comment type="similarity">
    <text evidence="2 7">Belongs to the DMRL synthase family.</text>
</comment>
<dbReference type="CDD" id="cd09209">
    <property type="entry name" value="Lumazine_synthase-I"/>
    <property type="match status" value="1"/>
</dbReference>
<comment type="function">
    <text evidence="7">Catalyzes the formation of 6,7-dimethyl-8-ribityllumazine by condensation of 5-amino-6-(D-ribitylamino)uracil with 3,4-dihydroxy-2-butanone 4-phosphate. This is the penultimate step in the biosynthesis of riboflavin.</text>
</comment>
<proteinExistence type="inferred from homology"/>